<keyword evidence="1" id="KW-0802">TPR repeat</keyword>
<feature type="compositionally biased region" description="Polar residues" evidence="2">
    <location>
        <begin position="1"/>
        <end position="10"/>
    </location>
</feature>
<dbReference type="SUPFAM" id="SSF48452">
    <property type="entry name" value="TPR-like"/>
    <property type="match status" value="1"/>
</dbReference>
<dbReference type="Pfam" id="PF13424">
    <property type="entry name" value="TPR_12"/>
    <property type="match status" value="1"/>
</dbReference>
<comment type="caution">
    <text evidence="3">The sequence shown here is derived from an EMBL/GenBank/DDBJ whole genome shotgun (WGS) entry which is preliminary data.</text>
</comment>
<gene>
    <name evidence="3" type="ORF">KSF_026570</name>
</gene>
<feature type="repeat" description="TPR" evidence="1">
    <location>
        <begin position="491"/>
        <end position="524"/>
    </location>
</feature>
<name>A0A8J3IBZ1_9CHLR</name>
<dbReference type="SMART" id="SM00028">
    <property type="entry name" value="TPR"/>
    <property type="match status" value="4"/>
</dbReference>
<dbReference type="PANTHER" id="PTHR10098">
    <property type="entry name" value="RAPSYN-RELATED"/>
    <property type="match status" value="1"/>
</dbReference>
<organism evidence="3 4">
    <name type="scientific">Reticulibacter mediterranei</name>
    <dbReference type="NCBI Taxonomy" id="2778369"/>
    <lineage>
        <taxon>Bacteria</taxon>
        <taxon>Bacillati</taxon>
        <taxon>Chloroflexota</taxon>
        <taxon>Ktedonobacteria</taxon>
        <taxon>Ktedonobacterales</taxon>
        <taxon>Reticulibacteraceae</taxon>
        <taxon>Reticulibacter</taxon>
    </lineage>
</organism>
<evidence type="ECO:0000256" key="1">
    <source>
        <dbReference type="PROSITE-ProRule" id="PRU00339"/>
    </source>
</evidence>
<protein>
    <submittedName>
        <fullName evidence="3">Uncharacterized protein</fullName>
    </submittedName>
</protein>
<keyword evidence="4" id="KW-1185">Reference proteome</keyword>
<evidence type="ECO:0000313" key="3">
    <source>
        <dbReference type="EMBL" id="GHO92609.1"/>
    </source>
</evidence>
<evidence type="ECO:0000256" key="2">
    <source>
        <dbReference type="SAM" id="MobiDB-lite"/>
    </source>
</evidence>
<dbReference type="Gene3D" id="3.40.50.300">
    <property type="entry name" value="P-loop containing nucleotide triphosphate hydrolases"/>
    <property type="match status" value="1"/>
</dbReference>
<reference evidence="3" key="1">
    <citation type="submission" date="2020-10" db="EMBL/GenBank/DDBJ databases">
        <title>Taxonomic study of unclassified bacteria belonging to the class Ktedonobacteria.</title>
        <authorList>
            <person name="Yabe S."/>
            <person name="Wang C.M."/>
            <person name="Zheng Y."/>
            <person name="Sakai Y."/>
            <person name="Cavaletti L."/>
            <person name="Monciardini P."/>
            <person name="Donadio S."/>
        </authorList>
    </citation>
    <scope>NUCLEOTIDE SEQUENCE</scope>
    <source>
        <strain evidence="3">ID150040</strain>
    </source>
</reference>
<sequence>MSVIQPQLPDTQPAFFGITTTTPPPIDPQSMMQRADEVNTIQRMLSDPLSSAVMVVGSPGVGKSALAGLLYNRLLLAKQSNIPAPHYLLWLGIGTYTTLPDLISAILTGVEMPDPSLFLQTPAEQMASLLQALRRPEANALIVLDQFESLLHPETSQGVAGRGMLLLFLDLLQKDLGTSRFLLTSYNSPYDEQMEGSRVRSYLVSQITIPEGMALLQRLGIQALPEELSLVWQRCTGHVFALVLLNALLQLSGLPLTTLLNAPDYQALWAGDVTTHLIAGIYHYLSPIQSALIRTLSLFSEPVPATGIFTMTTGNDPTNERSFAAFEHELYLLMHLRLVQPLLKGQEVYYTLHQLLRQYVLEHYLEGNERRLNGEQAALGATPPPSALPGGPEAQRVAIAEGHMQVASYYQRLASTQCPPRELRRGLQDINLLVAALRHLCQGWHWQDACDLLFKEGLHEQMVNWGAWNTLIGIYTAMLPPFGHLNKRDEGLVYSHVGMLYGRLGEQQQSQSYFEQALLIQQEIGDLKGQAATLANQGELLRMQEAHTEALACFEKALALAYQCGDINLQSIMLHNLGLLYHGMRDFRQAFSYYLEALRLGYNFREQQNRGMVLTNMGVLLYEEGLSTEAMAVLLAALNLRQAQQDPTVVLLENFLGALEEKMGRASYALLCQEALKRQKQVFGQFLGGSRTQQP</sequence>
<dbReference type="Gene3D" id="1.25.40.10">
    <property type="entry name" value="Tetratricopeptide repeat domain"/>
    <property type="match status" value="1"/>
</dbReference>
<dbReference type="EMBL" id="BNJK01000001">
    <property type="protein sequence ID" value="GHO92609.1"/>
    <property type="molecule type" value="Genomic_DNA"/>
</dbReference>
<dbReference type="PROSITE" id="PS50005">
    <property type="entry name" value="TPR"/>
    <property type="match status" value="2"/>
</dbReference>
<dbReference type="SUPFAM" id="SSF52540">
    <property type="entry name" value="P-loop containing nucleoside triphosphate hydrolases"/>
    <property type="match status" value="1"/>
</dbReference>
<proteinExistence type="predicted"/>
<dbReference type="InterPro" id="IPR011990">
    <property type="entry name" value="TPR-like_helical_dom_sf"/>
</dbReference>
<evidence type="ECO:0000313" key="4">
    <source>
        <dbReference type="Proteomes" id="UP000597444"/>
    </source>
</evidence>
<dbReference type="RefSeq" id="WP_220203432.1">
    <property type="nucleotide sequence ID" value="NZ_BNJK01000001.1"/>
</dbReference>
<dbReference type="InterPro" id="IPR019734">
    <property type="entry name" value="TPR_rpt"/>
</dbReference>
<feature type="repeat" description="TPR" evidence="1">
    <location>
        <begin position="571"/>
        <end position="604"/>
    </location>
</feature>
<dbReference type="AlphaFoldDB" id="A0A8J3IBZ1"/>
<dbReference type="Pfam" id="PF13176">
    <property type="entry name" value="TPR_7"/>
    <property type="match status" value="1"/>
</dbReference>
<dbReference type="Proteomes" id="UP000597444">
    <property type="component" value="Unassembled WGS sequence"/>
</dbReference>
<accession>A0A8J3IBZ1</accession>
<feature type="region of interest" description="Disordered" evidence="2">
    <location>
        <begin position="1"/>
        <end position="28"/>
    </location>
</feature>
<dbReference type="InterPro" id="IPR027417">
    <property type="entry name" value="P-loop_NTPase"/>
</dbReference>